<gene>
    <name evidence="1" type="ORF">A0U91_07855</name>
</gene>
<evidence type="ECO:0000313" key="2">
    <source>
        <dbReference type="Proteomes" id="UP000189055"/>
    </source>
</evidence>
<evidence type="ECO:0000313" key="1">
    <source>
        <dbReference type="EMBL" id="AQT04848.1"/>
    </source>
</evidence>
<name>A0A1U9LEQ9_9PROT</name>
<organism evidence="1 2">
    <name type="scientific">Acetobacter persici</name>
    <dbReference type="NCBI Taxonomy" id="1076596"/>
    <lineage>
        <taxon>Bacteria</taxon>
        <taxon>Pseudomonadati</taxon>
        <taxon>Pseudomonadota</taxon>
        <taxon>Alphaproteobacteria</taxon>
        <taxon>Acetobacterales</taxon>
        <taxon>Acetobacteraceae</taxon>
        <taxon>Acetobacter</taxon>
    </lineage>
</organism>
<proteinExistence type="predicted"/>
<dbReference type="KEGG" id="aper:A0U91_07855"/>
<sequence>MGGGLGPILGLSHPSPIRWTALYQWCEAHNLHGAERDFVMHCVQAMDNHWRALKAEQNKQTQTRIFRK</sequence>
<dbReference type="AlphaFoldDB" id="A0A1U9LEQ9"/>
<accession>A0A1U9LEQ9</accession>
<protein>
    <submittedName>
        <fullName evidence="1">Uncharacterized protein</fullName>
    </submittedName>
</protein>
<reference evidence="1 2" key="1">
    <citation type="submission" date="2016-03" db="EMBL/GenBank/DDBJ databases">
        <title>Acetic acid bacteria sequencing.</title>
        <authorList>
            <person name="Brandt J."/>
            <person name="Jakob F."/>
            <person name="Vogel R.F."/>
        </authorList>
    </citation>
    <scope>NUCLEOTIDE SEQUENCE [LARGE SCALE GENOMIC DNA]</scope>
    <source>
        <strain evidence="1 2">TMW2.1084</strain>
    </source>
</reference>
<dbReference type="EMBL" id="CP014687">
    <property type="protein sequence ID" value="AQT04848.1"/>
    <property type="molecule type" value="Genomic_DNA"/>
</dbReference>
<dbReference type="STRING" id="1076596.A0U91_07855"/>
<dbReference type="Proteomes" id="UP000189055">
    <property type="component" value="Chromosome"/>
</dbReference>